<reference evidence="3 4" key="1">
    <citation type="submission" date="2021-12" db="EMBL/GenBank/DDBJ databases">
        <title>Discovery of the Pendulisporaceae a myxobacterial family with distinct sporulation behavior and unique specialized metabolism.</title>
        <authorList>
            <person name="Garcia R."/>
            <person name="Popoff A."/>
            <person name="Bader C.D."/>
            <person name="Loehr J."/>
            <person name="Walesch S."/>
            <person name="Walt C."/>
            <person name="Boldt J."/>
            <person name="Bunk B."/>
            <person name="Haeckl F.J.F.P.J."/>
            <person name="Gunesch A.P."/>
            <person name="Birkelbach J."/>
            <person name="Nuebel U."/>
            <person name="Pietschmann T."/>
            <person name="Bach T."/>
            <person name="Mueller R."/>
        </authorList>
    </citation>
    <scope>NUCLEOTIDE SEQUENCE [LARGE SCALE GENOMIC DNA]</scope>
    <source>
        <strain evidence="3 4">MSr11954</strain>
    </source>
</reference>
<dbReference type="InterPro" id="IPR036010">
    <property type="entry name" value="2Fe-2S_ferredoxin-like_sf"/>
</dbReference>
<sequence>MAGRLAPLSNPIHVTFDGVEIPAAPGEPLAVSLVGAGHLALARSPKFHRPRGPSCLRGACDGCLARVDGAPNVMTCMVGACDKMEIKSQNTLGTREVDLLQMTDWFFPEGINHHELFAGVFGLDKIMMAFARRVAGLGKLPSEVAPARPARRRSADVVVVGSGPSGMLVATELAARGRTVEVLDDAVRPGGSTHAFLGIDGWRAIRERFEAACSSPKPKNGSARHETATHVRLRYATTAAGIFKDDLLVVGPEGAEIVDARAVILAPGAHDGVLAFEGNDLPGVMSARAALGFLAHGVTVGYRVAVVVTEGGGPFGEIYARAMKAMAPNDVSVTVVHGEPEAAIGVAGVKEVTLRKGESTKSLRADALLVDAPRSPAYELVAQAGADLEHRAYGFVPRTNGGHIRDRFWVIGEAAGTALEEAALREEAMNVAARI</sequence>
<name>A0ABZ2M2V9_9BACT</name>
<dbReference type="SUPFAM" id="SSF51905">
    <property type="entry name" value="FAD/NAD(P)-binding domain"/>
    <property type="match status" value="1"/>
</dbReference>
<protein>
    <submittedName>
        <fullName evidence="3">2Fe-2S iron-sulfur cluster-binding protein</fullName>
    </submittedName>
</protein>
<evidence type="ECO:0000313" key="3">
    <source>
        <dbReference type="EMBL" id="WXB16366.1"/>
    </source>
</evidence>
<proteinExistence type="predicted"/>
<evidence type="ECO:0000313" key="4">
    <source>
        <dbReference type="Proteomes" id="UP001370348"/>
    </source>
</evidence>
<dbReference type="Gene3D" id="3.10.20.440">
    <property type="entry name" value="2Fe-2S iron-sulphur cluster binding domain, sarcosine oxidase, alpha subunit, N-terminal domain"/>
    <property type="match status" value="1"/>
</dbReference>
<dbReference type="InterPro" id="IPR042204">
    <property type="entry name" value="2Fe-2S-bd_N"/>
</dbReference>
<dbReference type="EMBL" id="CP089984">
    <property type="protein sequence ID" value="WXB16366.1"/>
    <property type="molecule type" value="Genomic_DNA"/>
</dbReference>
<dbReference type="Pfam" id="PF07992">
    <property type="entry name" value="Pyr_redox_2"/>
    <property type="match status" value="1"/>
</dbReference>
<gene>
    <name evidence="3" type="ORF">LZC94_03600</name>
</gene>
<dbReference type="PANTHER" id="PTHR42949">
    <property type="entry name" value="ANAEROBIC GLYCEROL-3-PHOSPHATE DEHYDROGENASE SUBUNIT B"/>
    <property type="match status" value="1"/>
</dbReference>
<dbReference type="InterPro" id="IPR051691">
    <property type="entry name" value="Metab_Enz_Cyan_OpOx_G3PDH"/>
</dbReference>
<keyword evidence="1" id="KW-0560">Oxidoreductase</keyword>
<feature type="domain" description="FAD/NAD(P)-binding" evidence="2">
    <location>
        <begin position="156"/>
        <end position="341"/>
    </location>
</feature>
<evidence type="ECO:0000259" key="2">
    <source>
        <dbReference type="Pfam" id="PF07992"/>
    </source>
</evidence>
<evidence type="ECO:0000256" key="1">
    <source>
        <dbReference type="ARBA" id="ARBA00023002"/>
    </source>
</evidence>
<dbReference type="Proteomes" id="UP001370348">
    <property type="component" value="Chromosome"/>
</dbReference>
<accession>A0ABZ2M2V9</accession>
<dbReference type="PRINTS" id="PR00368">
    <property type="entry name" value="FADPNR"/>
</dbReference>
<dbReference type="Pfam" id="PF13510">
    <property type="entry name" value="Fer2_4"/>
    <property type="match status" value="1"/>
</dbReference>
<dbReference type="Gene3D" id="3.50.50.60">
    <property type="entry name" value="FAD/NAD(P)-binding domain"/>
    <property type="match status" value="2"/>
</dbReference>
<keyword evidence="4" id="KW-1185">Reference proteome</keyword>
<dbReference type="SUPFAM" id="SSF54292">
    <property type="entry name" value="2Fe-2S ferredoxin-like"/>
    <property type="match status" value="1"/>
</dbReference>
<dbReference type="RefSeq" id="WP_394825990.1">
    <property type="nucleotide sequence ID" value="NZ_CP089984.1"/>
</dbReference>
<dbReference type="InterPro" id="IPR023753">
    <property type="entry name" value="FAD/NAD-binding_dom"/>
</dbReference>
<organism evidence="3 4">
    <name type="scientific">Pendulispora albinea</name>
    <dbReference type="NCBI Taxonomy" id="2741071"/>
    <lineage>
        <taxon>Bacteria</taxon>
        <taxon>Pseudomonadati</taxon>
        <taxon>Myxococcota</taxon>
        <taxon>Myxococcia</taxon>
        <taxon>Myxococcales</taxon>
        <taxon>Sorangiineae</taxon>
        <taxon>Pendulisporaceae</taxon>
        <taxon>Pendulispora</taxon>
    </lineage>
</organism>
<dbReference type="PANTHER" id="PTHR42949:SF3">
    <property type="entry name" value="ANAEROBIC GLYCEROL-3-PHOSPHATE DEHYDROGENASE SUBUNIT B"/>
    <property type="match status" value="1"/>
</dbReference>
<dbReference type="PRINTS" id="PR00469">
    <property type="entry name" value="PNDRDTASEII"/>
</dbReference>
<dbReference type="InterPro" id="IPR036188">
    <property type="entry name" value="FAD/NAD-bd_sf"/>
</dbReference>